<evidence type="ECO:0000256" key="4">
    <source>
        <dbReference type="ARBA" id="ARBA00022982"/>
    </source>
</evidence>
<dbReference type="GO" id="GO:0051539">
    <property type="term" value="F:4 iron, 4 sulfur cluster binding"/>
    <property type="evidence" value="ECO:0007669"/>
    <property type="project" value="UniProtKB-KW"/>
</dbReference>
<name>A0A5J5G8M0_9BACL</name>
<keyword evidence="8" id="KW-1133">Transmembrane helix</keyword>
<keyword evidence="2" id="KW-0004">4Fe-4S</keyword>
<keyword evidence="11" id="KW-1185">Reference proteome</keyword>
<keyword evidence="8" id="KW-0812">Transmembrane</keyword>
<feature type="domain" description="4Fe-4S ferredoxin-type" evidence="9">
    <location>
        <begin position="182"/>
        <end position="213"/>
    </location>
</feature>
<dbReference type="PANTHER" id="PTHR30176">
    <property type="entry name" value="FERREDOXIN-TYPE PROTEIN NAPH"/>
    <property type="match status" value="1"/>
</dbReference>
<dbReference type="Gene3D" id="3.30.70.20">
    <property type="match status" value="1"/>
</dbReference>
<feature type="transmembrane region" description="Helical" evidence="8">
    <location>
        <begin position="93"/>
        <end position="111"/>
    </location>
</feature>
<keyword evidence="6" id="KW-0411">Iron-sulfur</keyword>
<evidence type="ECO:0000313" key="10">
    <source>
        <dbReference type="EMBL" id="KAA9003952.1"/>
    </source>
</evidence>
<dbReference type="RefSeq" id="WP_150458307.1">
    <property type="nucleotide sequence ID" value="NZ_VYKK01000015.1"/>
</dbReference>
<evidence type="ECO:0000256" key="1">
    <source>
        <dbReference type="ARBA" id="ARBA00022448"/>
    </source>
</evidence>
<keyword evidence="3" id="KW-0479">Metal-binding</keyword>
<evidence type="ECO:0000256" key="2">
    <source>
        <dbReference type="ARBA" id="ARBA00022485"/>
    </source>
</evidence>
<dbReference type="PANTHER" id="PTHR30176:SF3">
    <property type="entry name" value="FERREDOXIN-TYPE PROTEIN NAPH"/>
    <property type="match status" value="1"/>
</dbReference>
<feature type="transmembrane region" description="Helical" evidence="8">
    <location>
        <begin position="7"/>
        <end position="26"/>
    </location>
</feature>
<dbReference type="InterPro" id="IPR051684">
    <property type="entry name" value="Electron_Trans/Redox"/>
</dbReference>
<dbReference type="SUPFAM" id="SSF54862">
    <property type="entry name" value="4Fe-4S ferredoxins"/>
    <property type="match status" value="1"/>
</dbReference>
<protein>
    <submittedName>
        <fullName evidence="10">4Fe-4S binding protein</fullName>
    </submittedName>
</protein>
<reference evidence="10 11" key="1">
    <citation type="submission" date="2019-09" db="EMBL/GenBank/DDBJ databases">
        <title>Bacillus ochoae sp. nov., Paenibacillus whitsoniae sp. nov., Paenibacillus spiritus sp. nov. Isolated from the Mars Exploration Rover during spacecraft assembly.</title>
        <authorList>
            <person name="Seuylemezian A."/>
            <person name="Vaishampayan P."/>
        </authorList>
    </citation>
    <scope>NUCLEOTIDE SEQUENCE [LARGE SCALE GENOMIC DNA]</scope>
    <source>
        <strain evidence="10 11">MER_111</strain>
    </source>
</reference>
<keyword evidence="5" id="KW-0408">Iron</keyword>
<keyword evidence="4" id="KW-0249">Electron transport</keyword>
<accession>A0A5J5G8M0</accession>
<dbReference type="GO" id="GO:0046872">
    <property type="term" value="F:metal ion binding"/>
    <property type="evidence" value="ECO:0007669"/>
    <property type="project" value="UniProtKB-KW"/>
</dbReference>
<feature type="region of interest" description="Disordered" evidence="7">
    <location>
        <begin position="244"/>
        <end position="269"/>
    </location>
</feature>
<dbReference type="OrthoDB" id="9806398at2"/>
<evidence type="ECO:0000256" key="3">
    <source>
        <dbReference type="ARBA" id="ARBA00022723"/>
    </source>
</evidence>
<proteinExistence type="predicted"/>
<comment type="caution">
    <text evidence="10">The sequence shown here is derived from an EMBL/GenBank/DDBJ whole genome shotgun (WGS) entry which is preliminary data.</text>
</comment>
<feature type="transmembrane region" description="Helical" evidence="8">
    <location>
        <begin position="131"/>
        <end position="150"/>
    </location>
</feature>
<evidence type="ECO:0000259" key="9">
    <source>
        <dbReference type="PROSITE" id="PS51379"/>
    </source>
</evidence>
<evidence type="ECO:0000256" key="6">
    <source>
        <dbReference type="ARBA" id="ARBA00023014"/>
    </source>
</evidence>
<gene>
    <name evidence="10" type="ORF">F4V43_11080</name>
</gene>
<evidence type="ECO:0000313" key="11">
    <source>
        <dbReference type="Proteomes" id="UP000367750"/>
    </source>
</evidence>
<dbReference type="EMBL" id="VYKK01000015">
    <property type="protein sequence ID" value="KAA9003952.1"/>
    <property type="molecule type" value="Genomic_DNA"/>
</dbReference>
<dbReference type="AlphaFoldDB" id="A0A5J5G8M0"/>
<keyword evidence="8" id="KW-0472">Membrane</keyword>
<dbReference type="InterPro" id="IPR017896">
    <property type="entry name" value="4Fe4S_Fe-S-bd"/>
</dbReference>
<evidence type="ECO:0000256" key="5">
    <source>
        <dbReference type="ARBA" id="ARBA00023004"/>
    </source>
</evidence>
<dbReference type="Proteomes" id="UP000367750">
    <property type="component" value="Unassembled WGS sequence"/>
</dbReference>
<evidence type="ECO:0000256" key="8">
    <source>
        <dbReference type="SAM" id="Phobius"/>
    </source>
</evidence>
<evidence type="ECO:0000256" key="7">
    <source>
        <dbReference type="SAM" id="MobiDB-lite"/>
    </source>
</evidence>
<dbReference type="Pfam" id="PF13237">
    <property type="entry name" value="Fer4_10"/>
    <property type="match status" value="1"/>
</dbReference>
<dbReference type="InterPro" id="IPR017900">
    <property type="entry name" value="4Fe4S_Fe_S_CS"/>
</dbReference>
<feature type="transmembrane region" description="Helical" evidence="8">
    <location>
        <begin position="32"/>
        <end position="57"/>
    </location>
</feature>
<dbReference type="PROSITE" id="PS51379">
    <property type="entry name" value="4FE4S_FER_2"/>
    <property type="match status" value="1"/>
</dbReference>
<organism evidence="10 11">
    <name type="scientific">Paenibacillus spiritus</name>
    <dbReference type="NCBI Taxonomy" id="2496557"/>
    <lineage>
        <taxon>Bacteria</taxon>
        <taxon>Bacillati</taxon>
        <taxon>Bacillota</taxon>
        <taxon>Bacilli</taxon>
        <taxon>Bacillales</taxon>
        <taxon>Paenibacillaceae</taxon>
        <taxon>Paenibacillus</taxon>
    </lineage>
</organism>
<dbReference type="Pfam" id="PF12801">
    <property type="entry name" value="Fer4_5"/>
    <property type="match status" value="2"/>
</dbReference>
<keyword evidence="1" id="KW-0813">Transport</keyword>
<feature type="compositionally biased region" description="Low complexity" evidence="7">
    <location>
        <begin position="254"/>
        <end position="269"/>
    </location>
</feature>
<dbReference type="PROSITE" id="PS00198">
    <property type="entry name" value="4FE4S_FER_1"/>
    <property type="match status" value="1"/>
</dbReference>
<sequence>MPRRQKIRRLLLFVSFLFFPATLYYFSPYLILTGGAAGVVSGSFLMFAALFLGSLVFGRAFCGWLCPAGGLQECCRTVVDTRLPGRRMDRIKFWIWVPWLIGIAAAFVHAGGIRSVHPFYMTNHGFSAADLPGLATYFAVVALIAGLAMITGRRAMCRSICWMAPFMILGVRLRNRLGLPSLRLVADPSRCTGCGTCSRNCPMSLEVARMVRSGRNDHPDCILCGVCADGCSRGVLSFAFQTPSRNSAGEGRPHPAAESPSAAPSGKLH</sequence>
<dbReference type="GO" id="GO:0005886">
    <property type="term" value="C:plasma membrane"/>
    <property type="evidence" value="ECO:0007669"/>
    <property type="project" value="TreeGrafter"/>
</dbReference>